<proteinExistence type="predicted"/>
<dbReference type="AlphaFoldDB" id="A0A517DWE1"/>
<dbReference type="PROSITE" id="PS51186">
    <property type="entry name" value="GNAT"/>
    <property type="match status" value="1"/>
</dbReference>
<dbReference type="EMBL" id="CP036259">
    <property type="protein sequence ID" value="QDR81668.1"/>
    <property type="molecule type" value="Genomic_DNA"/>
</dbReference>
<evidence type="ECO:0000313" key="3">
    <source>
        <dbReference type="Proteomes" id="UP000320776"/>
    </source>
</evidence>
<accession>A0A517DWE1</accession>
<dbReference type="Pfam" id="PF13508">
    <property type="entry name" value="Acetyltransf_7"/>
    <property type="match status" value="1"/>
</dbReference>
<reference evidence="2 3" key="1">
    <citation type="submission" date="2019-02" db="EMBL/GenBank/DDBJ databases">
        <title>Closed genome of Sporomusa termitida DSM 4440.</title>
        <authorList>
            <person name="Poehlein A."/>
            <person name="Daniel R."/>
        </authorList>
    </citation>
    <scope>NUCLEOTIDE SEQUENCE [LARGE SCALE GENOMIC DNA]</scope>
    <source>
        <strain evidence="2 3">DSM 4440</strain>
    </source>
</reference>
<dbReference type="InterPro" id="IPR016181">
    <property type="entry name" value="Acyl_CoA_acyltransferase"/>
</dbReference>
<dbReference type="Proteomes" id="UP000320776">
    <property type="component" value="Chromosome"/>
</dbReference>
<dbReference type="GO" id="GO:0016747">
    <property type="term" value="F:acyltransferase activity, transferring groups other than amino-acyl groups"/>
    <property type="evidence" value="ECO:0007669"/>
    <property type="project" value="InterPro"/>
</dbReference>
<sequence>MNTEIVFATDNDEEELQELFTECGMGLAGDIEEHLLIKRDHKIMAGAMLAQVDDHRFHLLVFAVRADARNQGTGRHLLQELLHRPGHYCRPEFGSHRARPYQVTTVAKGEAARFYEKNGFAACAFSALAAPYDRQCEACPEQAACRPVAMLFARS</sequence>
<gene>
    <name evidence="2" type="ORF">SPTER_30780</name>
</gene>
<keyword evidence="3" id="KW-1185">Reference proteome</keyword>
<dbReference type="CDD" id="cd04301">
    <property type="entry name" value="NAT_SF"/>
    <property type="match status" value="1"/>
</dbReference>
<feature type="domain" description="N-acetyltransferase" evidence="1">
    <location>
        <begin position="1"/>
        <end position="146"/>
    </location>
</feature>
<dbReference type="SUPFAM" id="SSF55729">
    <property type="entry name" value="Acyl-CoA N-acyltransferases (Nat)"/>
    <property type="match status" value="1"/>
</dbReference>
<evidence type="ECO:0000259" key="1">
    <source>
        <dbReference type="PROSITE" id="PS51186"/>
    </source>
</evidence>
<protein>
    <recommendedName>
        <fullName evidence="1">N-acetyltransferase domain-containing protein</fullName>
    </recommendedName>
</protein>
<dbReference type="KEGG" id="sted:SPTER_30780"/>
<name>A0A517DWE1_9FIRM</name>
<organism evidence="2 3">
    <name type="scientific">Sporomusa termitida</name>
    <dbReference type="NCBI Taxonomy" id="2377"/>
    <lineage>
        <taxon>Bacteria</taxon>
        <taxon>Bacillati</taxon>
        <taxon>Bacillota</taxon>
        <taxon>Negativicutes</taxon>
        <taxon>Selenomonadales</taxon>
        <taxon>Sporomusaceae</taxon>
        <taxon>Sporomusa</taxon>
    </lineage>
</organism>
<dbReference type="InterPro" id="IPR000182">
    <property type="entry name" value="GNAT_dom"/>
</dbReference>
<dbReference type="Gene3D" id="3.40.630.30">
    <property type="match status" value="1"/>
</dbReference>
<evidence type="ECO:0000313" key="2">
    <source>
        <dbReference type="EMBL" id="QDR81668.1"/>
    </source>
</evidence>
<dbReference type="OrthoDB" id="3174309at2"/>
<dbReference type="RefSeq" id="WP_144351135.1">
    <property type="nucleotide sequence ID" value="NZ_CP036259.1"/>
</dbReference>